<protein>
    <submittedName>
        <fullName evidence="1">Uncharacterized protein</fullName>
    </submittedName>
</protein>
<accession>A0A2S7T9B4</accession>
<dbReference type="AlphaFoldDB" id="A0A2S7T9B4"/>
<proteinExistence type="predicted"/>
<organism evidence="1 2">
    <name type="scientific">Aureicoccus marinus</name>
    <dbReference type="NCBI Taxonomy" id="754435"/>
    <lineage>
        <taxon>Bacteria</taxon>
        <taxon>Pseudomonadati</taxon>
        <taxon>Bacteroidota</taxon>
        <taxon>Flavobacteriia</taxon>
        <taxon>Flavobacteriales</taxon>
        <taxon>Flavobacteriaceae</taxon>
        <taxon>Aureicoccus</taxon>
    </lineage>
</organism>
<dbReference type="Proteomes" id="UP000239366">
    <property type="component" value="Unassembled WGS sequence"/>
</dbReference>
<evidence type="ECO:0000313" key="1">
    <source>
        <dbReference type="EMBL" id="PQJ16519.1"/>
    </source>
</evidence>
<sequence>METDKEIYTAGGVLWFSVAFWDAEGLNLQNSPDHVLAALVNEKRELLDLHYFETLDALSQNAYYLSSSLKPGRYFFVVFPPAALGKKQYRPVVKPILVRRQLVSKLLVQTQWLEGESGITLQADIRRRSTDEGVRALLVLEGSKNRIDWDTLATGRSNRDGKKQWANSDFQNTDYPFMRLQVQSSVDSLVHPVAQRPNLNYKVRFLPAGGNLVYGSANTLYLRTTTKTQQAVRLRGTLLQDEKPISTFNSDEGGWATLKFKPEKGRFYRVEVESKKKKAGFDLPLALFNIWGMQLVRYGSEGMEVQLKGPKENTELQLQATSPEGQSYSWDLAWTGKDSLYTLPLDAGTKKLNFRLLKGKQTMAQQEVILRPPSDDLQVVIEPESEQDYYQSREAVKLGIQIRDKKGEVPQGVVYGIKAVSLLNLEKGRSNQLHQFLSQERFLKQEEWAYPQEGFSLVFQNKPVAGTGRFSVLDEVPLQTLVTGEIYQKAEKGLSTAGATNYLLISANGVSTQFTRSNGSFILPILELMGRPGEQIIVKPACKDCQIQLKNTKKHLERQLKEYLKNQHFDWPLETQDDLFDQRVQEQISLSGMNFLDEVVVVKRRKEKDGERRNEFGAYMGGVGDYVCHAFNVLNCINHNTGGYPPEDGKYYRTNTGGRILYRKKKPKPELLDPFKLNPFALIEGFYPSQVFEDPDYSLSKESGTADQRETLVWKLVNTTESGEAKHTFFTADYPGIYRVEVVAFTQEGKSGCAEIEIRVY</sequence>
<evidence type="ECO:0000313" key="2">
    <source>
        <dbReference type="Proteomes" id="UP000239366"/>
    </source>
</evidence>
<keyword evidence="2" id="KW-1185">Reference proteome</keyword>
<comment type="caution">
    <text evidence="1">The sequence shown here is derived from an EMBL/GenBank/DDBJ whole genome shotgun (WGS) entry which is preliminary data.</text>
</comment>
<dbReference type="EMBL" id="MQVX01000001">
    <property type="protein sequence ID" value="PQJ16519.1"/>
    <property type="molecule type" value="Genomic_DNA"/>
</dbReference>
<gene>
    <name evidence="1" type="ORF">BST99_13050</name>
</gene>
<name>A0A2S7T9B4_9FLAO</name>
<reference evidence="2" key="1">
    <citation type="submission" date="2016-11" db="EMBL/GenBank/DDBJ databases">
        <title>Trade-off between light-utilization and light-protection in marine flavobacteria.</title>
        <authorList>
            <person name="Kumagai Y."/>
            <person name="Yoshizawa S."/>
            <person name="Kogure K."/>
        </authorList>
    </citation>
    <scope>NUCLEOTIDE SEQUENCE [LARGE SCALE GENOMIC DNA]</scope>
    <source>
        <strain evidence="2">SG-18</strain>
    </source>
</reference>